<dbReference type="EMBL" id="JALNTZ010000010">
    <property type="protein sequence ID" value="KAJ3640479.1"/>
    <property type="molecule type" value="Genomic_DNA"/>
</dbReference>
<dbReference type="PANTHER" id="PTHR33939">
    <property type="entry name" value="PROTEIN CBG22215"/>
    <property type="match status" value="1"/>
</dbReference>
<dbReference type="InterPro" id="IPR038717">
    <property type="entry name" value="Tc1-like_DDE_dom"/>
</dbReference>
<evidence type="ECO:0000313" key="3">
    <source>
        <dbReference type="Proteomes" id="UP001168821"/>
    </source>
</evidence>
<evidence type="ECO:0000313" key="2">
    <source>
        <dbReference type="EMBL" id="KAJ3640479.1"/>
    </source>
</evidence>
<feature type="domain" description="Tc1-like transposase DDE" evidence="1">
    <location>
        <begin position="108"/>
        <end position="237"/>
    </location>
</feature>
<gene>
    <name evidence="2" type="ORF">Zmor_003773</name>
</gene>
<dbReference type="GO" id="GO:0003676">
    <property type="term" value="F:nucleic acid binding"/>
    <property type="evidence" value="ECO:0007669"/>
    <property type="project" value="InterPro"/>
</dbReference>
<reference evidence="2" key="1">
    <citation type="journal article" date="2023" name="G3 (Bethesda)">
        <title>Whole genome assemblies of Zophobas morio and Tenebrio molitor.</title>
        <authorList>
            <person name="Kaur S."/>
            <person name="Stinson S.A."/>
            <person name="diCenzo G.C."/>
        </authorList>
    </citation>
    <scope>NUCLEOTIDE SEQUENCE</scope>
    <source>
        <strain evidence="2">QUZm001</strain>
    </source>
</reference>
<name>A0AA38M2C1_9CUCU</name>
<proteinExistence type="predicted"/>
<dbReference type="AlphaFoldDB" id="A0AA38M2C1"/>
<keyword evidence="3" id="KW-1185">Reference proteome</keyword>
<dbReference type="Proteomes" id="UP001168821">
    <property type="component" value="Unassembled WGS sequence"/>
</dbReference>
<accession>A0AA38M2C1</accession>
<comment type="caution">
    <text evidence="2">The sequence shown here is derived from an EMBL/GenBank/DDBJ whole genome shotgun (WGS) entry which is preliminary data.</text>
</comment>
<evidence type="ECO:0000259" key="1">
    <source>
        <dbReference type="Pfam" id="PF13358"/>
    </source>
</evidence>
<dbReference type="PANTHER" id="PTHR33939:SF1">
    <property type="entry name" value="DUF4371 DOMAIN-CONTAINING PROTEIN"/>
    <property type="match status" value="1"/>
</dbReference>
<organism evidence="2 3">
    <name type="scientific">Zophobas morio</name>
    <dbReference type="NCBI Taxonomy" id="2755281"/>
    <lineage>
        <taxon>Eukaryota</taxon>
        <taxon>Metazoa</taxon>
        <taxon>Ecdysozoa</taxon>
        <taxon>Arthropoda</taxon>
        <taxon>Hexapoda</taxon>
        <taxon>Insecta</taxon>
        <taxon>Pterygota</taxon>
        <taxon>Neoptera</taxon>
        <taxon>Endopterygota</taxon>
        <taxon>Coleoptera</taxon>
        <taxon>Polyphaga</taxon>
        <taxon>Cucujiformia</taxon>
        <taxon>Tenebrionidae</taxon>
        <taxon>Zophobas</taxon>
    </lineage>
</organism>
<protein>
    <recommendedName>
        <fullName evidence="1">Tc1-like transposase DDE domain-containing protein</fullName>
    </recommendedName>
</protein>
<dbReference type="Pfam" id="PF13358">
    <property type="entry name" value="DDE_3"/>
    <property type="match status" value="1"/>
</dbReference>
<dbReference type="Gene3D" id="3.30.420.10">
    <property type="entry name" value="Ribonuclease H-like superfamily/Ribonuclease H"/>
    <property type="match status" value="1"/>
</dbReference>
<dbReference type="InterPro" id="IPR036397">
    <property type="entry name" value="RNaseH_sf"/>
</dbReference>
<sequence>MGYKYKKVNNCKIIIESPRLQSLKLKFLRRYLQLAEENVSFVFLDETWLNQNGSPVRRWVLESDRRGMPEKVCMSEGKRFTVLHAGGNFGFLEGCELFLDSNINSRDYHKTMTGEVFKKWTIEQLIPSVALISRKVVVVMDNAPYHSMHAEDSPKFSWKKAKLEDWLHKNKIPFGNNLTKKQLFEIVKPHLPSCKKYVIDELLSKNGIEVLRLPPYHCQYNPIEMVWGFCKTYFNKHILAQPSTKSKVPDLWHEALSKYTPEMWMNSVNHCERLIRDDWKRLMGNESVRDIPPIIISLADSDEESIASFTSESAVEIVQDNDQNERIDESSEDERIEILI</sequence>